<accession>A0A2J6TU33</accession>
<dbReference type="Proteomes" id="UP000235371">
    <property type="component" value="Unassembled WGS sequence"/>
</dbReference>
<dbReference type="RefSeq" id="XP_024743429.1">
    <property type="nucleotide sequence ID" value="XM_024870376.1"/>
</dbReference>
<dbReference type="EMBL" id="KZ613743">
    <property type="protein sequence ID" value="PMD66525.1"/>
    <property type="molecule type" value="Genomic_DNA"/>
</dbReference>
<reference evidence="1 2" key="1">
    <citation type="submission" date="2016-04" db="EMBL/GenBank/DDBJ databases">
        <title>A degradative enzymes factory behind the ericoid mycorrhizal symbiosis.</title>
        <authorList>
            <consortium name="DOE Joint Genome Institute"/>
            <person name="Martino E."/>
            <person name="Morin E."/>
            <person name="Grelet G."/>
            <person name="Kuo A."/>
            <person name="Kohler A."/>
            <person name="Daghino S."/>
            <person name="Barry K."/>
            <person name="Choi C."/>
            <person name="Cichocki N."/>
            <person name="Clum A."/>
            <person name="Copeland A."/>
            <person name="Hainaut M."/>
            <person name="Haridas S."/>
            <person name="Labutti K."/>
            <person name="Lindquist E."/>
            <person name="Lipzen A."/>
            <person name="Khouja H.-R."/>
            <person name="Murat C."/>
            <person name="Ohm R."/>
            <person name="Olson A."/>
            <person name="Spatafora J."/>
            <person name="Veneault-Fourrey C."/>
            <person name="Henrissat B."/>
            <person name="Grigoriev I."/>
            <person name="Martin F."/>
            <person name="Perotto S."/>
        </authorList>
    </citation>
    <scope>NUCLEOTIDE SEQUENCE [LARGE SCALE GENOMIC DNA]</scope>
    <source>
        <strain evidence="1 2">E</strain>
    </source>
</reference>
<proteinExistence type="predicted"/>
<dbReference type="AlphaFoldDB" id="A0A2J6TU33"/>
<evidence type="ECO:0000313" key="2">
    <source>
        <dbReference type="Proteomes" id="UP000235371"/>
    </source>
</evidence>
<gene>
    <name evidence="1" type="ORF">K444DRAFT_119835</name>
</gene>
<sequence>MAVMGFCGVSTLSSIVEEEELRMGWLGFSRNIQSTESGIRYRENRELVHERGHTCARANATMPQSGFRRQLTELQSRCGYRRRSRSLLSCSLAVAQTKMITLETPMGHVPTGGGTVVVNGEVCDVGFLLQQNIVASVGVLFPGRRRKMAREWGIDKPTIRSQSGQIRSQSDVSLWRVQRQRGRCGTRRLRGLVLSRVEIAEAKTCRSGG</sequence>
<dbReference type="GeneID" id="36578458"/>
<dbReference type="OrthoDB" id="10650656at2759"/>
<organism evidence="1 2">
    <name type="scientific">Hyaloscypha bicolor E</name>
    <dbReference type="NCBI Taxonomy" id="1095630"/>
    <lineage>
        <taxon>Eukaryota</taxon>
        <taxon>Fungi</taxon>
        <taxon>Dikarya</taxon>
        <taxon>Ascomycota</taxon>
        <taxon>Pezizomycotina</taxon>
        <taxon>Leotiomycetes</taxon>
        <taxon>Helotiales</taxon>
        <taxon>Hyaloscyphaceae</taxon>
        <taxon>Hyaloscypha</taxon>
        <taxon>Hyaloscypha bicolor</taxon>
    </lineage>
</organism>
<name>A0A2J6TU33_9HELO</name>
<evidence type="ECO:0000313" key="1">
    <source>
        <dbReference type="EMBL" id="PMD66525.1"/>
    </source>
</evidence>
<dbReference type="InParanoid" id="A0A2J6TU33"/>
<protein>
    <submittedName>
        <fullName evidence="1">Uncharacterized protein</fullName>
    </submittedName>
</protein>
<keyword evidence="2" id="KW-1185">Reference proteome</keyword>